<evidence type="ECO:0000313" key="1">
    <source>
        <dbReference type="EMBL" id="BAS94789.1"/>
    </source>
</evidence>
<dbReference type="EMBL" id="AP014961">
    <property type="protein sequence ID" value="BAS94789.1"/>
    <property type="molecule type" value="Genomic_DNA"/>
</dbReference>
<accession>A0A0P0WPE3</accession>
<dbReference type="Proteomes" id="UP000059680">
    <property type="component" value="Chromosome 5"/>
</dbReference>
<organism evidence="1 2">
    <name type="scientific">Oryza sativa subsp. japonica</name>
    <name type="common">Rice</name>
    <dbReference type="NCBI Taxonomy" id="39947"/>
    <lineage>
        <taxon>Eukaryota</taxon>
        <taxon>Viridiplantae</taxon>
        <taxon>Streptophyta</taxon>
        <taxon>Embryophyta</taxon>
        <taxon>Tracheophyta</taxon>
        <taxon>Spermatophyta</taxon>
        <taxon>Magnoliopsida</taxon>
        <taxon>Liliopsida</taxon>
        <taxon>Poales</taxon>
        <taxon>Poaceae</taxon>
        <taxon>BOP clade</taxon>
        <taxon>Oryzoideae</taxon>
        <taxon>Oryzeae</taxon>
        <taxon>Oryzinae</taxon>
        <taxon>Oryza</taxon>
        <taxon>Oryza sativa</taxon>
    </lineage>
</organism>
<dbReference type="STRING" id="39947.A0A0P0WPE3"/>
<proteinExistence type="predicted"/>
<sequence length="113" mass="13201">MTEEAIDELAIVWVKIFGIPKSARNEDAVKAIVELVGEFEALDNLSLRRDGPVRVRVACKDPRELHFVIHVYINKVGYKIRWEPEGFAPYENKTHPLQRMEMMMTKVMKEMRT</sequence>
<dbReference type="AlphaFoldDB" id="A0A0P0WPE3"/>
<reference evidence="1 2" key="3">
    <citation type="journal article" date="2013" name="Rice">
        <title>Improvement of the Oryza sativa Nipponbare reference genome using next generation sequence and optical map data.</title>
        <authorList>
            <person name="Kawahara Y."/>
            <person name="de la Bastide M."/>
            <person name="Hamilton J.P."/>
            <person name="Kanamori H."/>
            <person name="McCombie W.R."/>
            <person name="Ouyang S."/>
            <person name="Schwartz D.C."/>
            <person name="Tanaka T."/>
            <person name="Wu J."/>
            <person name="Zhou S."/>
            <person name="Childs K.L."/>
            <person name="Davidson R.M."/>
            <person name="Lin H."/>
            <person name="Quesada-Ocampo L."/>
            <person name="Vaillancourt B."/>
            <person name="Sakai H."/>
            <person name="Lee S.S."/>
            <person name="Kim J."/>
            <person name="Numa H."/>
            <person name="Itoh T."/>
            <person name="Buell C.R."/>
            <person name="Matsumoto T."/>
        </authorList>
    </citation>
    <scope>NUCLEOTIDE SEQUENCE [LARGE SCALE GENOMIC DNA]</scope>
    <source>
        <strain evidence="2">cv. Nipponbare</strain>
    </source>
</reference>
<dbReference type="PANTHER" id="PTHR33170:SF2">
    <property type="entry name" value="OS12G0531500 PROTEIN"/>
    <property type="match status" value="1"/>
</dbReference>
<dbReference type="PANTHER" id="PTHR33170">
    <property type="entry name" value="DUF4283 DOMAIN-CONTAINING PROTEIN-RELATED"/>
    <property type="match status" value="1"/>
</dbReference>
<dbReference type="FunCoup" id="A0A0P0WPE3">
    <property type="interactions" value="271"/>
</dbReference>
<reference evidence="2" key="1">
    <citation type="journal article" date="2005" name="Nature">
        <title>The map-based sequence of the rice genome.</title>
        <authorList>
            <consortium name="International rice genome sequencing project (IRGSP)"/>
            <person name="Matsumoto T."/>
            <person name="Wu J."/>
            <person name="Kanamori H."/>
            <person name="Katayose Y."/>
            <person name="Fujisawa M."/>
            <person name="Namiki N."/>
            <person name="Mizuno H."/>
            <person name="Yamamoto K."/>
            <person name="Antonio B.A."/>
            <person name="Baba T."/>
            <person name="Sakata K."/>
            <person name="Nagamura Y."/>
            <person name="Aoki H."/>
            <person name="Arikawa K."/>
            <person name="Arita K."/>
            <person name="Bito T."/>
            <person name="Chiden Y."/>
            <person name="Fujitsuka N."/>
            <person name="Fukunaka R."/>
            <person name="Hamada M."/>
            <person name="Harada C."/>
            <person name="Hayashi A."/>
            <person name="Hijishita S."/>
            <person name="Honda M."/>
            <person name="Hosokawa S."/>
            <person name="Ichikawa Y."/>
            <person name="Idonuma A."/>
            <person name="Iijima M."/>
            <person name="Ikeda M."/>
            <person name="Ikeno M."/>
            <person name="Ito K."/>
            <person name="Ito S."/>
            <person name="Ito T."/>
            <person name="Ito Y."/>
            <person name="Ito Y."/>
            <person name="Iwabuchi A."/>
            <person name="Kamiya K."/>
            <person name="Karasawa W."/>
            <person name="Kurita K."/>
            <person name="Katagiri S."/>
            <person name="Kikuta A."/>
            <person name="Kobayashi H."/>
            <person name="Kobayashi N."/>
            <person name="Machita K."/>
            <person name="Maehara T."/>
            <person name="Masukawa M."/>
            <person name="Mizubayashi T."/>
            <person name="Mukai Y."/>
            <person name="Nagasaki H."/>
            <person name="Nagata Y."/>
            <person name="Naito S."/>
            <person name="Nakashima M."/>
            <person name="Nakama Y."/>
            <person name="Nakamichi Y."/>
            <person name="Nakamura M."/>
            <person name="Meguro A."/>
            <person name="Negishi M."/>
            <person name="Ohta I."/>
            <person name="Ohta T."/>
            <person name="Okamoto M."/>
            <person name="Ono N."/>
            <person name="Saji S."/>
            <person name="Sakaguchi M."/>
            <person name="Sakai K."/>
            <person name="Shibata M."/>
            <person name="Shimokawa T."/>
            <person name="Song J."/>
            <person name="Takazaki Y."/>
            <person name="Terasawa K."/>
            <person name="Tsugane M."/>
            <person name="Tsuji K."/>
            <person name="Ueda S."/>
            <person name="Waki K."/>
            <person name="Yamagata H."/>
            <person name="Yamamoto M."/>
            <person name="Yamamoto S."/>
            <person name="Yamane H."/>
            <person name="Yoshiki S."/>
            <person name="Yoshihara R."/>
            <person name="Yukawa K."/>
            <person name="Zhong H."/>
            <person name="Yano M."/>
            <person name="Yuan Q."/>
            <person name="Ouyang S."/>
            <person name="Liu J."/>
            <person name="Jones K.M."/>
            <person name="Gansberger K."/>
            <person name="Moffat K."/>
            <person name="Hill J."/>
            <person name="Bera J."/>
            <person name="Fadrosh D."/>
            <person name="Jin S."/>
            <person name="Johri S."/>
            <person name="Kim M."/>
            <person name="Overton L."/>
            <person name="Reardon M."/>
            <person name="Tsitrin T."/>
            <person name="Vuong H."/>
            <person name="Weaver B."/>
            <person name="Ciecko A."/>
            <person name="Tallon L."/>
            <person name="Jackson J."/>
            <person name="Pai G."/>
            <person name="Aken S.V."/>
            <person name="Utterback T."/>
            <person name="Reidmuller S."/>
            <person name="Feldblyum T."/>
            <person name="Hsiao J."/>
            <person name="Zismann V."/>
            <person name="Iobst S."/>
            <person name="de Vazeille A.R."/>
            <person name="Buell C.R."/>
            <person name="Ying K."/>
            <person name="Li Y."/>
            <person name="Lu T."/>
            <person name="Huang Y."/>
            <person name="Zhao Q."/>
            <person name="Feng Q."/>
            <person name="Zhang L."/>
            <person name="Zhu J."/>
            <person name="Weng Q."/>
            <person name="Mu J."/>
            <person name="Lu Y."/>
            <person name="Fan D."/>
            <person name="Liu Y."/>
            <person name="Guan J."/>
            <person name="Zhang Y."/>
            <person name="Yu S."/>
            <person name="Liu X."/>
            <person name="Zhang Y."/>
            <person name="Hong G."/>
            <person name="Han B."/>
            <person name="Choisne N."/>
            <person name="Demange N."/>
            <person name="Orjeda G."/>
            <person name="Samain S."/>
            <person name="Cattolico L."/>
            <person name="Pelletier E."/>
            <person name="Couloux A."/>
            <person name="Segurens B."/>
            <person name="Wincker P."/>
            <person name="D'Hont A."/>
            <person name="Scarpelli C."/>
            <person name="Weissenbach J."/>
            <person name="Salanoubat M."/>
            <person name="Quetier F."/>
            <person name="Yu Y."/>
            <person name="Kim H.R."/>
            <person name="Rambo T."/>
            <person name="Currie J."/>
            <person name="Collura K."/>
            <person name="Luo M."/>
            <person name="Yang T."/>
            <person name="Ammiraju J.S.S."/>
            <person name="Engler F."/>
            <person name="Soderlund C."/>
            <person name="Wing R.A."/>
            <person name="Palmer L.E."/>
            <person name="de la Bastide M."/>
            <person name="Spiegel L."/>
            <person name="Nascimento L."/>
            <person name="Zutavern T."/>
            <person name="O'Shaughnessy A."/>
            <person name="Dike S."/>
            <person name="Dedhia N."/>
            <person name="Preston R."/>
            <person name="Balija V."/>
            <person name="McCombie W.R."/>
            <person name="Chow T."/>
            <person name="Chen H."/>
            <person name="Chung M."/>
            <person name="Chen C."/>
            <person name="Shaw J."/>
            <person name="Wu H."/>
            <person name="Hsiao K."/>
            <person name="Chao Y."/>
            <person name="Chu M."/>
            <person name="Cheng C."/>
            <person name="Hour A."/>
            <person name="Lee P."/>
            <person name="Lin S."/>
            <person name="Lin Y."/>
            <person name="Liou J."/>
            <person name="Liu S."/>
            <person name="Hsing Y."/>
            <person name="Raghuvanshi S."/>
            <person name="Mohanty A."/>
            <person name="Bharti A.K."/>
            <person name="Gaur A."/>
            <person name="Gupta V."/>
            <person name="Kumar D."/>
            <person name="Ravi V."/>
            <person name="Vij S."/>
            <person name="Kapur A."/>
            <person name="Khurana P."/>
            <person name="Khurana P."/>
            <person name="Khurana J.P."/>
            <person name="Tyagi A.K."/>
            <person name="Gaikwad K."/>
            <person name="Singh A."/>
            <person name="Dalal V."/>
            <person name="Srivastava S."/>
            <person name="Dixit A."/>
            <person name="Pal A.K."/>
            <person name="Ghazi I.A."/>
            <person name="Yadav M."/>
            <person name="Pandit A."/>
            <person name="Bhargava A."/>
            <person name="Sureshbabu K."/>
            <person name="Batra K."/>
            <person name="Sharma T.R."/>
            <person name="Mohapatra T."/>
            <person name="Singh N.K."/>
            <person name="Messing J."/>
            <person name="Nelson A.B."/>
            <person name="Fuks G."/>
            <person name="Kavchok S."/>
            <person name="Keizer G."/>
            <person name="Linton E."/>
            <person name="Llaca V."/>
            <person name="Song R."/>
            <person name="Tanyolac B."/>
            <person name="Young S."/>
            <person name="Ho-Il K."/>
            <person name="Hahn J.H."/>
            <person name="Sangsakoo G."/>
            <person name="Vanavichit A."/>
            <person name="de Mattos Luiz.A.T."/>
            <person name="Zimmer P.D."/>
            <person name="Malone G."/>
            <person name="Dellagostin O."/>
            <person name="de Oliveira A.C."/>
            <person name="Bevan M."/>
            <person name="Bancroft I."/>
            <person name="Minx P."/>
            <person name="Cordum H."/>
            <person name="Wilson R."/>
            <person name="Cheng Z."/>
            <person name="Jin W."/>
            <person name="Jiang J."/>
            <person name="Leong S.A."/>
            <person name="Iwama H."/>
            <person name="Gojobori T."/>
            <person name="Itoh T."/>
            <person name="Niimura Y."/>
            <person name="Fujii Y."/>
            <person name="Habara T."/>
            <person name="Sakai H."/>
            <person name="Sato Y."/>
            <person name="Wilson G."/>
            <person name="Kumar K."/>
            <person name="McCouch S."/>
            <person name="Juretic N."/>
            <person name="Hoen D."/>
            <person name="Wright S."/>
            <person name="Bruskiewich R."/>
            <person name="Bureau T."/>
            <person name="Miyao A."/>
            <person name="Hirochika H."/>
            <person name="Nishikawa T."/>
            <person name="Kadowaki K."/>
            <person name="Sugiura M."/>
            <person name="Burr B."/>
            <person name="Sasaki T."/>
        </authorList>
    </citation>
    <scope>NUCLEOTIDE SEQUENCE [LARGE SCALE GENOMIC DNA]</scope>
    <source>
        <strain evidence="2">cv. Nipponbare</strain>
    </source>
</reference>
<name>A0A0P0WPE3_ORYSJ</name>
<keyword evidence="2" id="KW-1185">Reference proteome</keyword>
<protein>
    <submittedName>
        <fullName evidence="1">Os05g0504150 protein</fullName>
    </submittedName>
</protein>
<gene>
    <name evidence="1" type="ordered locus">Os05g0504150</name>
    <name evidence="1" type="ORF">OSNPB_050504150</name>
</gene>
<evidence type="ECO:0000313" key="2">
    <source>
        <dbReference type="Proteomes" id="UP000059680"/>
    </source>
</evidence>
<dbReference type="InParanoid" id="A0A0P0WPE3"/>
<dbReference type="PaxDb" id="39947-A0A0P0WPE3"/>
<reference evidence="1 2" key="2">
    <citation type="journal article" date="2013" name="Plant Cell Physiol.">
        <title>Rice Annotation Project Database (RAP-DB): an integrative and interactive database for rice genomics.</title>
        <authorList>
            <person name="Sakai H."/>
            <person name="Lee S.S."/>
            <person name="Tanaka T."/>
            <person name="Numa H."/>
            <person name="Kim J."/>
            <person name="Kawahara Y."/>
            <person name="Wakimoto H."/>
            <person name="Yang C.C."/>
            <person name="Iwamoto M."/>
            <person name="Abe T."/>
            <person name="Yamada Y."/>
            <person name="Muto A."/>
            <person name="Inokuchi H."/>
            <person name="Ikemura T."/>
            <person name="Matsumoto T."/>
            <person name="Sasaki T."/>
            <person name="Itoh T."/>
        </authorList>
    </citation>
    <scope>NUCLEOTIDE SEQUENCE [LARGE SCALE GENOMIC DNA]</scope>
    <source>
        <strain evidence="2">cv. Nipponbare</strain>
    </source>
</reference>